<evidence type="ECO:0000313" key="2">
    <source>
        <dbReference type="EMBL" id="OMO95336.1"/>
    </source>
</evidence>
<dbReference type="Pfam" id="PF13456">
    <property type="entry name" value="RVT_3"/>
    <property type="match status" value="1"/>
</dbReference>
<dbReference type="InterPro" id="IPR044730">
    <property type="entry name" value="RNase_H-like_dom_plant"/>
</dbReference>
<dbReference type="PANTHER" id="PTHR47723">
    <property type="entry name" value="OS05G0353850 PROTEIN"/>
    <property type="match status" value="1"/>
</dbReference>
<dbReference type="OrthoDB" id="955670at2759"/>
<name>A0A1R3JKF3_COCAP</name>
<sequence>MGKKNATIDAHVSNTIWTPPERGWTKINSDGAFSKDDNRAGIRVVLLDGSGILIDGIAKNVQGNYVLMVESLALKRGVQLAIENKVEKAIFETDSSELYLLSLM</sequence>
<dbReference type="OMA" id="NTIWTPP"/>
<dbReference type="GO" id="GO:0003676">
    <property type="term" value="F:nucleic acid binding"/>
    <property type="evidence" value="ECO:0007669"/>
    <property type="project" value="InterPro"/>
</dbReference>
<dbReference type="PANTHER" id="PTHR47723:SF19">
    <property type="entry name" value="POLYNUCLEOTIDYL TRANSFERASE, RIBONUCLEASE H-LIKE SUPERFAMILY PROTEIN"/>
    <property type="match status" value="1"/>
</dbReference>
<dbReference type="InterPro" id="IPR002156">
    <property type="entry name" value="RNaseH_domain"/>
</dbReference>
<dbReference type="InterPro" id="IPR012337">
    <property type="entry name" value="RNaseH-like_sf"/>
</dbReference>
<dbReference type="Gene3D" id="3.30.420.10">
    <property type="entry name" value="Ribonuclease H-like superfamily/Ribonuclease H"/>
    <property type="match status" value="1"/>
</dbReference>
<comment type="caution">
    <text evidence="2">The sequence shown here is derived from an EMBL/GenBank/DDBJ whole genome shotgun (WGS) entry which is preliminary data.</text>
</comment>
<dbReference type="Gramene" id="OMO95336">
    <property type="protein sequence ID" value="OMO95336"/>
    <property type="gene ID" value="CCACVL1_05429"/>
</dbReference>
<keyword evidence="3" id="KW-1185">Reference proteome</keyword>
<dbReference type="InterPro" id="IPR053151">
    <property type="entry name" value="RNase_H-like"/>
</dbReference>
<evidence type="ECO:0000313" key="3">
    <source>
        <dbReference type="Proteomes" id="UP000188268"/>
    </source>
</evidence>
<dbReference type="CDD" id="cd06222">
    <property type="entry name" value="RNase_H_like"/>
    <property type="match status" value="1"/>
</dbReference>
<accession>A0A1R3JKF3</accession>
<feature type="domain" description="RNase H type-1" evidence="1">
    <location>
        <begin position="28"/>
        <end position="99"/>
    </location>
</feature>
<dbReference type="InterPro" id="IPR036397">
    <property type="entry name" value="RNaseH_sf"/>
</dbReference>
<dbReference type="Proteomes" id="UP000188268">
    <property type="component" value="Unassembled WGS sequence"/>
</dbReference>
<dbReference type="EMBL" id="AWWV01007674">
    <property type="protein sequence ID" value="OMO95336.1"/>
    <property type="molecule type" value="Genomic_DNA"/>
</dbReference>
<proteinExistence type="predicted"/>
<organism evidence="2 3">
    <name type="scientific">Corchorus capsularis</name>
    <name type="common">Jute</name>
    <dbReference type="NCBI Taxonomy" id="210143"/>
    <lineage>
        <taxon>Eukaryota</taxon>
        <taxon>Viridiplantae</taxon>
        <taxon>Streptophyta</taxon>
        <taxon>Embryophyta</taxon>
        <taxon>Tracheophyta</taxon>
        <taxon>Spermatophyta</taxon>
        <taxon>Magnoliopsida</taxon>
        <taxon>eudicotyledons</taxon>
        <taxon>Gunneridae</taxon>
        <taxon>Pentapetalae</taxon>
        <taxon>rosids</taxon>
        <taxon>malvids</taxon>
        <taxon>Malvales</taxon>
        <taxon>Malvaceae</taxon>
        <taxon>Grewioideae</taxon>
        <taxon>Apeibeae</taxon>
        <taxon>Corchorus</taxon>
    </lineage>
</organism>
<dbReference type="AlphaFoldDB" id="A0A1R3JKF3"/>
<protein>
    <recommendedName>
        <fullName evidence="1">RNase H type-1 domain-containing protein</fullName>
    </recommendedName>
</protein>
<reference evidence="2 3" key="1">
    <citation type="submission" date="2013-09" db="EMBL/GenBank/DDBJ databases">
        <title>Corchorus capsularis genome sequencing.</title>
        <authorList>
            <person name="Alam M."/>
            <person name="Haque M.S."/>
            <person name="Islam M.S."/>
            <person name="Emdad E.M."/>
            <person name="Islam M.M."/>
            <person name="Ahmed B."/>
            <person name="Halim A."/>
            <person name="Hossen Q.M.M."/>
            <person name="Hossain M.Z."/>
            <person name="Ahmed R."/>
            <person name="Khan M.M."/>
            <person name="Islam R."/>
            <person name="Rashid M.M."/>
            <person name="Khan S.A."/>
            <person name="Rahman M.S."/>
            <person name="Alam M."/>
        </authorList>
    </citation>
    <scope>NUCLEOTIDE SEQUENCE [LARGE SCALE GENOMIC DNA]</scope>
    <source>
        <strain evidence="3">cv. CVL-1</strain>
        <tissue evidence="2">Whole seedling</tissue>
    </source>
</reference>
<dbReference type="SUPFAM" id="SSF53098">
    <property type="entry name" value="Ribonuclease H-like"/>
    <property type="match status" value="1"/>
</dbReference>
<gene>
    <name evidence="2" type="ORF">CCACVL1_05429</name>
</gene>
<dbReference type="GO" id="GO:0004523">
    <property type="term" value="F:RNA-DNA hybrid ribonuclease activity"/>
    <property type="evidence" value="ECO:0007669"/>
    <property type="project" value="InterPro"/>
</dbReference>
<evidence type="ECO:0000259" key="1">
    <source>
        <dbReference type="Pfam" id="PF13456"/>
    </source>
</evidence>